<dbReference type="Proteomes" id="UP000242254">
    <property type="component" value="Unassembled WGS sequence"/>
</dbReference>
<feature type="compositionally biased region" description="Low complexity" evidence="6">
    <location>
        <begin position="415"/>
        <end position="430"/>
    </location>
</feature>
<evidence type="ECO:0000256" key="5">
    <source>
        <dbReference type="ARBA" id="ARBA00022490"/>
    </source>
</evidence>
<feature type="region of interest" description="Disordered" evidence="6">
    <location>
        <begin position="601"/>
        <end position="649"/>
    </location>
</feature>
<reference evidence="8 9" key="1">
    <citation type="journal article" date="2016" name="Proc. Natl. Acad. Sci. U.S.A.">
        <title>Lipid metabolic changes in an early divergent fungus govern the establishment of a mutualistic symbiosis with endobacteria.</title>
        <authorList>
            <person name="Lastovetsky O.A."/>
            <person name="Gaspar M.L."/>
            <person name="Mondo S.J."/>
            <person name="LaButti K.M."/>
            <person name="Sandor L."/>
            <person name="Grigoriev I.V."/>
            <person name="Henry S.A."/>
            <person name="Pawlowska T.E."/>
        </authorList>
    </citation>
    <scope>NUCLEOTIDE SEQUENCE [LARGE SCALE GENOMIC DNA]</scope>
    <source>
        <strain evidence="8 9">ATCC 52813</strain>
    </source>
</reference>
<organism evidence="8 9">
    <name type="scientific">Rhizopus microsporus ATCC 52813</name>
    <dbReference type="NCBI Taxonomy" id="1340429"/>
    <lineage>
        <taxon>Eukaryota</taxon>
        <taxon>Fungi</taxon>
        <taxon>Fungi incertae sedis</taxon>
        <taxon>Mucoromycota</taxon>
        <taxon>Mucoromycotina</taxon>
        <taxon>Mucoromycetes</taxon>
        <taxon>Mucorales</taxon>
        <taxon>Mucorineae</taxon>
        <taxon>Rhizopodaceae</taxon>
        <taxon>Rhizopus</taxon>
    </lineage>
</organism>
<name>A0A2G4SZX8_RHIZD</name>
<dbReference type="RefSeq" id="XP_023468043.1">
    <property type="nucleotide sequence ID" value="XM_023612790.1"/>
</dbReference>
<keyword evidence="5" id="KW-0963">Cytoplasm</keyword>
<evidence type="ECO:0000256" key="4">
    <source>
        <dbReference type="ARBA" id="ARBA00022468"/>
    </source>
</evidence>
<sequence length="1035" mass="118378">MSTKRRQSSYSAEEPFEFVDYTSVSNFERLVTHIEETLYSWGIKDGSFGIFSDEQISAAKAALSNPTAEEYTRKEVLSVDDDTFSFTYHCQPTVIESNNAPPLAADHFYQFQYNQYHPLHRWTGQSRLLILKLANDSIKKKILLGTRSSIENHQAKQLISACAIAFQNTGCSVPVFTPVGQERHKMFLGYMLTTSNMDHPLNETETRFNMTIISPPSTLSCLDELKYLFMQKQNALRETYGKVDYDDKDVWTTAVYTYDLKNWFENNWKQWPEAPDTASERPSISRGFSDDFGQTSQKLLDDTENMLPFGSYNDPLRSLTLSALFPFWQDGLYDDAQSTNMDALTAKQWVLSREFAPANQQRADLSNIIEQIIGSWIKDPCNSEYLAPYDEDNDESANDRAMLLRNLFLANNPRSTSSSASGSMADSTGGSRSGDEQVTVVKSDQIEEVLNNLFSRNKMPLYNNKAGKEDQKEMLDTKKLVLKFKASSSVPYGSFFWNLLLFAIKALANGNTNPNSRRQHFADFMGFFRIVWTEVLRKIRWHWENLEPIPGVSPYLYDDDNDEDHNCTDPKKKKILGIDLRFNILHQKLSMVNCCIYRQRQSNSPQSGKGTSSKEQTIQDNTRRSNLNNEGPGQSKKQTRSSVIDDSDSTEEFFDTVEDVEGSINIVQRPVDEELEEPGSAHPLSESYVRLPFVAMFNNEEAEAAAIKDPNRAEGQLCEHTEGLKLLKTGEPLQVPVTQDPGFMTEDMVKEQAEAFENMGSSDRATLKRAQLQSRQLYSDMQAFKAANPHACLEDFVRWHSPRDWIVPEGSKNEEGHLSKRMSEPNNIWQELWNCSHRIPCSRQSPLFNIYTEAEKALFFLETTSVHELFSTMLPTLGLIAYDTLVNHPVVEHSRPVTDELQELRDVLIHFPWDDLRFGKKTIESITFQIREVESMMCNAISLLRKLPRQYDLVDRLLLSEQTIVQEGQERSAVFQLFKNDDGIISKPSSREYVLYSSCNDLVSPEKCLPMRQYALVKDNEVRIVDLHTVDTIYS</sequence>
<evidence type="ECO:0000256" key="2">
    <source>
        <dbReference type="ARBA" id="ARBA00008856"/>
    </source>
</evidence>
<dbReference type="GO" id="GO:0005096">
    <property type="term" value="F:GTPase activator activity"/>
    <property type="evidence" value="ECO:0007669"/>
    <property type="project" value="UniProtKB-KW"/>
</dbReference>
<keyword evidence="4" id="KW-0343">GTPase activation</keyword>
<gene>
    <name evidence="8" type="ORF">RHIMIDRAFT_278837</name>
</gene>
<accession>A0A2G4SZX8</accession>
<dbReference type="AlphaFoldDB" id="A0A2G4SZX8"/>
<dbReference type="InterPro" id="IPR045700">
    <property type="entry name" value="Rab3GAP1"/>
</dbReference>
<dbReference type="GO" id="GO:0005737">
    <property type="term" value="C:cytoplasm"/>
    <property type="evidence" value="ECO:0007669"/>
    <property type="project" value="UniProtKB-SubCell"/>
</dbReference>
<dbReference type="InterPro" id="IPR026147">
    <property type="entry name" value="Rab3GAP1_conserved"/>
</dbReference>
<feature type="region of interest" description="Disordered" evidence="6">
    <location>
        <begin position="413"/>
        <end position="438"/>
    </location>
</feature>
<evidence type="ECO:0000256" key="6">
    <source>
        <dbReference type="SAM" id="MobiDB-lite"/>
    </source>
</evidence>
<keyword evidence="9" id="KW-1185">Reference proteome</keyword>
<dbReference type="GeneID" id="35443779"/>
<dbReference type="PANTHER" id="PTHR21422">
    <property type="entry name" value="RAB3 GTPASE-ACTIVATING PROTEIN CATALYTIC SUBUNIT"/>
    <property type="match status" value="1"/>
</dbReference>
<dbReference type="EMBL" id="KZ303846">
    <property type="protein sequence ID" value="PHZ14335.1"/>
    <property type="molecule type" value="Genomic_DNA"/>
</dbReference>
<evidence type="ECO:0000259" key="7">
    <source>
        <dbReference type="Pfam" id="PF13890"/>
    </source>
</evidence>
<evidence type="ECO:0000313" key="9">
    <source>
        <dbReference type="Proteomes" id="UP000242254"/>
    </source>
</evidence>
<dbReference type="STRING" id="1340429.A0A2G4SZX8"/>
<dbReference type="Pfam" id="PF13890">
    <property type="entry name" value="Rab3-GTPase_cat"/>
    <property type="match status" value="1"/>
</dbReference>
<protein>
    <recommendedName>
        <fullName evidence="3">Rab3 GTPase-activating protein catalytic subunit</fullName>
    </recommendedName>
</protein>
<feature type="domain" description="Rab3GAP catalytic subunit conserved" evidence="7">
    <location>
        <begin position="711"/>
        <end position="862"/>
    </location>
</feature>
<proteinExistence type="inferred from homology"/>
<dbReference type="PANTHER" id="PTHR21422:SF9">
    <property type="entry name" value="RAB3 GTPASE-ACTIVATING PROTEIN CATALYTIC SUBUNIT"/>
    <property type="match status" value="1"/>
</dbReference>
<evidence type="ECO:0000256" key="3">
    <source>
        <dbReference type="ARBA" id="ARBA00015817"/>
    </source>
</evidence>
<feature type="compositionally biased region" description="Polar residues" evidence="6">
    <location>
        <begin position="601"/>
        <end position="644"/>
    </location>
</feature>
<comment type="similarity">
    <text evidence="2">Belongs to the Rab3-GAP catalytic subunit family.</text>
</comment>
<evidence type="ECO:0000256" key="1">
    <source>
        <dbReference type="ARBA" id="ARBA00004496"/>
    </source>
</evidence>
<evidence type="ECO:0000313" key="8">
    <source>
        <dbReference type="EMBL" id="PHZ14335.1"/>
    </source>
</evidence>
<comment type="subcellular location">
    <subcellularLocation>
        <location evidence="1">Cytoplasm</location>
    </subcellularLocation>
</comment>